<evidence type="ECO:0000256" key="4">
    <source>
        <dbReference type="ARBA" id="ARBA00022692"/>
    </source>
</evidence>
<evidence type="ECO:0000256" key="6">
    <source>
        <dbReference type="ARBA" id="ARBA00022989"/>
    </source>
</evidence>
<dbReference type="PRINTS" id="PR00463">
    <property type="entry name" value="EP450I"/>
</dbReference>
<proteinExistence type="inferred from homology"/>
<evidence type="ECO:0000313" key="15">
    <source>
        <dbReference type="Proteomes" id="UP000288805"/>
    </source>
</evidence>
<feature type="transmembrane region" description="Helical" evidence="13">
    <location>
        <begin position="6"/>
        <end position="26"/>
    </location>
</feature>
<dbReference type="GO" id="GO:0020037">
    <property type="term" value="F:heme binding"/>
    <property type="evidence" value="ECO:0007669"/>
    <property type="project" value="InterPro"/>
</dbReference>
<evidence type="ECO:0000256" key="9">
    <source>
        <dbReference type="ARBA" id="ARBA00023033"/>
    </source>
</evidence>
<accession>A0A438G4K4</accession>
<dbReference type="PANTHER" id="PTHR24282:SF255">
    <property type="entry name" value="CYTOCHROME P450 72A11-RELATED"/>
    <property type="match status" value="1"/>
</dbReference>
<evidence type="ECO:0000256" key="13">
    <source>
        <dbReference type="SAM" id="Phobius"/>
    </source>
</evidence>
<dbReference type="Gene3D" id="1.10.630.10">
    <property type="entry name" value="Cytochrome P450"/>
    <property type="match status" value="2"/>
</dbReference>
<organism evidence="14 15">
    <name type="scientific">Vitis vinifera</name>
    <name type="common">Grape</name>
    <dbReference type="NCBI Taxonomy" id="29760"/>
    <lineage>
        <taxon>Eukaryota</taxon>
        <taxon>Viridiplantae</taxon>
        <taxon>Streptophyta</taxon>
        <taxon>Embryophyta</taxon>
        <taxon>Tracheophyta</taxon>
        <taxon>Spermatophyta</taxon>
        <taxon>Magnoliopsida</taxon>
        <taxon>eudicotyledons</taxon>
        <taxon>Gunneridae</taxon>
        <taxon>Pentapetalae</taxon>
        <taxon>rosids</taxon>
        <taxon>Vitales</taxon>
        <taxon>Vitaceae</taxon>
        <taxon>Viteae</taxon>
        <taxon>Vitis</taxon>
    </lineage>
</organism>
<dbReference type="GO" id="GO:0005506">
    <property type="term" value="F:iron ion binding"/>
    <property type="evidence" value="ECO:0007669"/>
    <property type="project" value="InterPro"/>
</dbReference>
<dbReference type="InterPro" id="IPR017972">
    <property type="entry name" value="Cyt_P450_CS"/>
</dbReference>
<feature type="binding site" description="axial binding residue" evidence="11">
    <location>
        <position position="406"/>
    </location>
    <ligand>
        <name>heme</name>
        <dbReference type="ChEBI" id="CHEBI:30413"/>
    </ligand>
    <ligandPart>
        <name>Fe</name>
        <dbReference type="ChEBI" id="CHEBI:18248"/>
    </ligandPart>
</feature>
<comment type="similarity">
    <text evidence="2 12">Belongs to the cytochrome P450 family.</text>
</comment>
<dbReference type="InterPro" id="IPR001128">
    <property type="entry name" value="Cyt_P450"/>
</dbReference>
<keyword evidence="6 13" id="KW-1133">Transmembrane helix</keyword>
<keyword evidence="5 11" id="KW-0479">Metal-binding</keyword>
<dbReference type="InterPro" id="IPR036396">
    <property type="entry name" value="Cyt_P450_sf"/>
</dbReference>
<evidence type="ECO:0000256" key="10">
    <source>
        <dbReference type="ARBA" id="ARBA00023136"/>
    </source>
</evidence>
<evidence type="ECO:0000256" key="3">
    <source>
        <dbReference type="ARBA" id="ARBA00022617"/>
    </source>
</evidence>
<dbReference type="PANTHER" id="PTHR24282">
    <property type="entry name" value="CYTOCHROME P450 FAMILY MEMBER"/>
    <property type="match status" value="1"/>
</dbReference>
<keyword evidence="10 13" id="KW-0472">Membrane</keyword>
<keyword evidence="7 12" id="KW-0560">Oxidoreductase</keyword>
<dbReference type="AlphaFoldDB" id="A0A438G4K4"/>
<keyword evidence="4 13" id="KW-0812">Transmembrane</keyword>
<dbReference type="Pfam" id="PF00067">
    <property type="entry name" value="p450"/>
    <property type="match status" value="1"/>
</dbReference>
<evidence type="ECO:0000256" key="5">
    <source>
        <dbReference type="ARBA" id="ARBA00022723"/>
    </source>
</evidence>
<protein>
    <submittedName>
        <fullName evidence="14">11-oxo-beta-amyrin 30-oxidase</fullName>
    </submittedName>
</protein>
<comment type="subcellular location">
    <subcellularLocation>
        <location evidence="1">Membrane</location>
        <topology evidence="1">Single-pass membrane protein</topology>
    </subcellularLocation>
</comment>
<gene>
    <name evidence="14" type="primary">CYP72A154_3</name>
    <name evidence="14" type="ORF">CK203_066033</name>
</gene>
<evidence type="ECO:0000256" key="1">
    <source>
        <dbReference type="ARBA" id="ARBA00004167"/>
    </source>
</evidence>
<reference evidence="14 15" key="1">
    <citation type="journal article" date="2018" name="PLoS Genet.">
        <title>Population sequencing reveals clonal diversity and ancestral inbreeding in the grapevine cultivar Chardonnay.</title>
        <authorList>
            <person name="Roach M.J."/>
            <person name="Johnson D.L."/>
            <person name="Bohlmann J."/>
            <person name="van Vuuren H.J."/>
            <person name="Jones S.J."/>
            <person name="Pretorius I.S."/>
            <person name="Schmidt S.A."/>
            <person name="Borneman A.R."/>
        </authorList>
    </citation>
    <scope>NUCLEOTIDE SEQUENCE [LARGE SCALE GENOMIC DNA]</scope>
    <source>
        <strain evidence="15">cv. Chardonnay</strain>
        <tissue evidence="14">Leaf</tissue>
    </source>
</reference>
<evidence type="ECO:0000256" key="8">
    <source>
        <dbReference type="ARBA" id="ARBA00023004"/>
    </source>
</evidence>
<dbReference type="GO" id="GO:0004497">
    <property type="term" value="F:monooxygenase activity"/>
    <property type="evidence" value="ECO:0007669"/>
    <property type="project" value="UniProtKB-KW"/>
</dbReference>
<evidence type="ECO:0000256" key="12">
    <source>
        <dbReference type="RuleBase" id="RU000461"/>
    </source>
</evidence>
<keyword evidence="9 12" id="KW-0503">Monooxygenase</keyword>
<dbReference type="InterPro" id="IPR050665">
    <property type="entry name" value="Cytochrome_P450_Monooxygen"/>
</dbReference>
<evidence type="ECO:0000313" key="14">
    <source>
        <dbReference type="EMBL" id="RVW67106.1"/>
    </source>
</evidence>
<keyword evidence="3 11" id="KW-0349">Heme</keyword>
<dbReference type="GO" id="GO:0016020">
    <property type="term" value="C:membrane"/>
    <property type="evidence" value="ECO:0007669"/>
    <property type="project" value="UniProtKB-SubCell"/>
</dbReference>
<dbReference type="InterPro" id="IPR002401">
    <property type="entry name" value="Cyt_P450_E_grp-I"/>
</dbReference>
<dbReference type="PROSITE" id="PS00086">
    <property type="entry name" value="CYTOCHROME_P450"/>
    <property type="match status" value="1"/>
</dbReference>
<dbReference type="PRINTS" id="PR00385">
    <property type="entry name" value="P450"/>
</dbReference>
<keyword evidence="8 11" id="KW-0408">Iron</keyword>
<dbReference type="SUPFAM" id="SSF48264">
    <property type="entry name" value="Cytochrome P450"/>
    <property type="match status" value="1"/>
</dbReference>
<sequence length="458" mass="52674">MEMKQLNLVALSFAFITILIYAWRILNWMWLRPKRLERCLKQQGLAGNSYRLLHGDFKEMFMMIKEATSRPISISDDIVQRIAPFHYHSIKKYGKSSFIWMGPKPRVNIMEPELIRDVLSMHTVFRKPRVHALVKLLVSGLLFLDGDAISRTAFGSNYEKGRMIFELQREQAQLLVQFSESAFIPGWRFLPTKSNKRMKQNRKEVNELLWGIIDKREKAMKAGETLNDDLLGILLESNFKEIQEHGNDKNVGMSIKDVIDECKIFYFAGQETTSVLLLWTMVLLSKHPNWQARAREEVLHVFGNNKPEGDGLNHLKIVMMILHEVLRLYPPVPLLARTVYEDIQVGDMYLPAGVDVSLPTILVHHDHEIWGEDAREFNPERFSQGVLKATKSPVSFFPFGWGSRLCIGQNFAILEAKMVLAMILQHFSFSLSPSYSHAPCSLVTLKPQYGAHLILHGI</sequence>
<dbReference type="Proteomes" id="UP000288805">
    <property type="component" value="Unassembled WGS sequence"/>
</dbReference>
<dbReference type="EMBL" id="QGNW01000603">
    <property type="protein sequence ID" value="RVW67106.1"/>
    <property type="molecule type" value="Genomic_DNA"/>
</dbReference>
<comment type="caution">
    <text evidence="14">The sequence shown here is derived from an EMBL/GenBank/DDBJ whole genome shotgun (WGS) entry which is preliminary data.</text>
</comment>
<evidence type="ECO:0000256" key="11">
    <source>
        <dbReference type="PIRSR" id="PIRSR602401-1"/>
    </source>
</evidence>
<comment type="cofactor">
    <cofactor evidence="11">
        <name>heme</name>
        <dbReference type="ChEBI" id="CHEBI:30413"/>
    </cofactor>
</comment>
<name>A0A438G4K4_VITVI</name>
<evidence type="ECO:0000256" key="7">
    <source>
        <dbReference type="ARBA" id="ARBA00023002"/>
    </source>
</evidence>
<dbReference type="GO" id="GO:0016705">
    <property type="term" value="F:oxidoreductase activity, acting on paired donors, with incorporation or reduction of molecular oxygen"/>
    <property type="evidence" value="ECO:0007669"/>
    <property type="project" value="InterPro"/>
</dbReference>
<evidence type="ECO:0000256" key="2">
    <source>
        <dbReference type="ARBA" id="ARBA00010617"/>
    </source>
</evidence>